<evidence type="ECO:0000313" key="1">
    <source>
        <dbReference type="EMBL" id="CDW17847.1"/>
    </source>
</evidence>
<sequence length="75" mass="8954">EYCHIPTFYFIKNPKFVLLDLHYGARYVLLYLTYVLGSPILHRNHIATDQCFLNEISIAHFVYFSVEFVYICVFL</sequence>
<proteinExistence type="predicted"/>
<reference evidence="1" key="1">
    <citation type="submission" date="2014-05" db="EMBL/GenBank/DDBJ databases">
        <authorList>
            <person name="Chronopoulou M."/>
        </authorList>
    </citation>
    <scope>NUCLEOTIDE SEQUENCE</scope>
    <source>
        <tissue evidence="1">Whole organism</tissue>
    </source>
</reference>
<name>A0A0K2SWY6_LEPSM</name>
<dbReference type="EMBL" id="HACA01000486">
    <property type="protein sequence ID" value="CDW17847.1"/>
    <property type="molecule type" value="Transcribed_RNA"/>
</dbReference>
<dbReference type="AlphaFoldDB" id="A0A0K2SWY6"/>
<protein>
    <submittedName>
        <fullName evidence="1">Uncharacterized protein</fullName>
    </submittedName>
</protein>
<accession>A0A0K2SWY6</accession>
<feature type="non-terminal residue" evidence="1">
    <location>
        <position position="1"/>
    </location>
</feature>
<organism evidence="1">
    <name type="scientific">Lepeophtheirus salmonis</name>
    <name type="common">Salmon louse</name>
    <name type="synonym">Caligus salmonis</name>
    <dbReference type="NCBI Taxonomy" id="72036"/>
    <lineage>
        <taxon>Eukaryota</taxon>
        <taxon>Metazoa</taxon>
        <taxon>Ecdysozoa</taxon>
        <taxon>Arthropoda</taxon>
        <taxon>Crustacea</taxon>
        <taxon>Multicrustacea</taxon>
        <taxon>Hexanauplia</taxon>
        <taxon>Copepoda</taxon>
        <taxon>Siphonostomatoida</taxon>
        <taxon>Caligidae</taxon>
        <taxon>Lepeophtheirus</taxon>
    </lineage>
</organism>